<dbReference type="Pfam" id="PF13649">
    <property type="entry name" value="Methyltransf_25"/>
    <property type="match status" value="1"/>
</dbReference>
<dbReference type="SUPFAM" id="SSF53335">
    <property type="entry name" value="S-adenosyl-L-methionine-dependent methyltransferases"/>
    <property type="match status" value="1"/>
</dbReference>
<keyword evidence="1 5" id="KW-0489">Methyltransferase</keyword>
<dbReference type="PANTHER" id="PTHR43464:SF19">
    <property type="entry name" value="UBIQUINONE BIOSYNTHESIS O-METHYLTRANSFERASE, MITOCHONDRIAL"/>
    <property type="match status" value="1"/>
</dbReference>
<dbReference type="AlphaFoldDB" id="A0A1Q4V7S1"/>
<dbReference type="GO" id="GO:0032259">
    <property type="term" value="P:methylation"/>
    <property type="evidence" value="ECO:0007669"/>
    <property type="project" value="UniProtKB-KW"/>
</dbReference>
<keyword evidence="2 5" id="KW-0808">Transferase</keyword>
<dbReference type="CDD" id="cd02440">
    <property type="entry name" value="AdoMet_MTases"/>
    <property type="match status" value="1"/>
</dbReference>
<dbReference type="STRING" id="1048205.AB852_14460"/>
<dbReference type="Proteomes" id="UP000186455">
    <property type="component" value="Unassembled WGS sequence"/>
</dbReference>
<accession>A0A1Q4V7S1</accession>
<protein>
    <submittedName>
        <fullName evidence="5">Methyltransferase</fullName>
    </submittedName>
</protein>
<dbReference type="InterPro" id="IPR041698">
    <property type="entry name" value="Methyltransf_25"/>
</dbReference>
<name>A0A1Q4V7S1_9ACTN</name>
<dbReference type="EMBL" id="LFBV01000003">
    <property type="protein sequence ID" value="OKH93898.1"/>
    <property type="molecule type" value="Genomic_DNA"/>
</dbReference>
<proteinExistence type="predicted"/>
<evidence type="ECO:0000313" key="6">
    <source>
        <dbReference type="Proteomes" id="UP000186455"/>
    </source>
</evidence>
<evidence type="ECO:0000256" key="3">
    <source>
        <dbReference type="ARBA" id="ARBA00022691"/>
    </source>
</evidence>
<evidence type="ECO:0000313" key="5">
    <source>
        <dbReference type="EMBL" id="OKH93898.1"/>
    </source>
</evidence>
<dbReference type="InterPro" id="IPR029063">
    <property type="entry name" value="SAM-dependent_MTases_sf"/>
</dbReference>
<feature type="domain" description="Methyltransferase" evidence="4">
    <location>
        <begin position="57"/>
        <end position="151"/>
    </location>
</feature>
<sequence length="221" mass="23960">MDLRHLLHGHHDPAAPNAIGRARAYEALSAVVFAGRRQRLYGRLVELSGARPGERALDIGCGTGYLAGLLARSVTPGGTVTGIDPAPAMIDYARRHARRDHCTFAQGVAEELPCEDGTFDLVISSLAFHHIPEDRRERALAEMFRVLRPGGRLLLADYRPPRGRAARRLVGVTVGPVMRDNRVDLLTPLVRGAGFDVSASGDLRPFLHWVRAARPTGAAGL</sequence>
<dbReference type="PANTHER" id="PTHR43464">
    <property type="entry name" value="METHYLTRANSFERASE"/>
    <property type="match status" value="1"/>
</dbReference>
<dbReference type="RefSeq" id="WP_073788145.1">
    <property type="nucleotide sequence ID" value="NZ_CP109583.1"/>
</dbReference>
<dbReference type="GO" id="GO:0008168">
    <property type="term" value="F:methyltransferase activity"/>
    <property type="evidence" value="ECO:0007669"/>
    <property type="project" value="UniProtKB-KW"/>
</dbReference>
<evidence type="ECO:0000256" key="1">
    <source>
        <dbReference type="ARBA" id="ARBA00022603"/>
    </source>
</evidence>
<evidence type="ECO:0000259" key="4">
    <source>
        <dbReference type="Pfam" id="PF13649"/>
    </source>
</evidence>
<keyword evidence="6" id="KW-1185">Reference proteome</keyword>
<evidence type="ECO:0000256" key="2">
    <source>
        <dbReference type="ARBA" id="ARBA00022679"/>
    </source>
</evidence>
<comment type="caution">
    <text evidence="5">The sequence shown here is derived from an EMBL/GenBank/DDBJ whole genome shotgun (WGS) entry which is preliminary data.</text>
</comment>
<keyword evidence="3" id="KW-0949">S-adenosyl-L-methionine</keyword>
<dbReference type="GeneID" id="96797187"/>
<reference evidence="5 6" key="1">
    <citation type="submission" date="2015-06" db="EMBL/GenBank/DDBJ databases">
        <title>Cloning and characterization of the uncialamcin biosynthetic gene cluster.</title>
        <authorList>
            <person name="Yan X."/>
            <person name="Huang T."/>
            <person name="Ge H."/>
            <person name="Shen B."/>
        </authorList>
    </citation>
    <scope>NUCLEOTIDE SEQUENCE [LARGE SCALE GENOMIC DNA]</scope>
    <source>
        <strain evidence="5 6">DCA2648</strain>
    </source>
</reference>
<dbReference type="Gene3D" id="3.40.50.150">
    <property type="entry name" value="Vaccinia Virus protein VP39"/>
    <property type="match status" value="1"/>
</dbReference>
<organism evidence="5 6">
    <name type="scientific">Streptomyces uncialis</name>
    <dbReference type="NCBI Taxonomy" id="1048205"/>
    <lineage>
        <taxon>Bacteria</taxon>
        <taxon>Bacillati</taxon>
        <taxon>Actinomycetota</taxon>
        <taxon>Actinomycetes</taxon>
        <taxon>Kitasatosporales</taxon>
        <taxon>Streptomycetaceae</taxon>
        <taxon>Streptomyces</taxon>
    </lineage>
</organism>
<gene>
    <name evidence="5" type="ORF">AB852_14460</name>
</gene>